<gene>
    <name evidence="1" type="ORF">GCM10011309_06930</name>
</gene>
<evidence type="ECO:0000313" key="2">
    <source>
        <dbReference type="Proteomes" id="UP000600865"/>
    </source>
</evidence>
<organism evidence="1 2">
    <name type="scientific">Litorimonas cladophorae</name>
    <dbReference type="NCBI Taxonomy" id="1220491"/>
    <lineage>
        <taxon>Bacteria</taxon>
        <taxon>Pseudomonadati</taxon>
        <taxon>Pseudomonadota</taxon>
        <taxon>Alphaproteobacteria</taxon>
        <taxon>Maricaulales</taxon>
        <taxon>Robiginitomaculaceae</taxon>
    </lineage>
</organism>
<protein>
    <submittedName>
        <fullName evidence="1">Uncharacterized protein</fullName>
    </submittedName>
</protein>
<accession>A0A918NB99</accession>
<proteinExistence type="predicted"/>
<sequence>MGPDESYPDVEYEKPLSQEQLSLVFSGKTHQGSYNFLNRDISTFAFKETTAKDGRIRHVQQGHVDTGTWNIAGDQICYNYDDPRLLQACFKIYARGNCYYHYQVSVEGTPQFGFTARTIIAGQTPSCEPSLV</sequence>
<dbReference type="AlphaFoldDB" id="A0A918NB99"/>
<dbReference type="EMBL" id="BMYV01000001">
    <property type="protein sequence ID" value="GGX59751.1"/>
    <property type="molecule type" value="Genomic_DNA"/>
</dbReference>
<evidence type="ECO:0000313" key="1">
    <source>
        <dbReference type="EMBL" id="GGX59751.1"/>
    </source>
</evidence>
<comment type="caution">
    <text evidence="1">The sequence shown here is derived from an EMBL/GenBank/DDBJ whole genome shotgun (WGS) entry which is preliminary data.</text>
</comment>
<reference evidence="1 2" key="1">
    <citation type="journal article" date="2014" name="Int. J. Syst. Evol. Microbiol.">
        <title>Complete genome sequence of Corynebacterium casei LMG S-19264T (=DSM 44701T), isolated from a smear-ripened cheese.</title>
        <authorList>
            <consortium name="US DOE Joint Genome Institute (JGI-PGF)"/>
            <person name="Walter F."/>
            <person name="Albersmeier A."/>
            <person name="Kalinowski J."/>
            <person name="Ruckert C."/>
        </authorList>
    </citation>
    <scope>NUCLEOTIDE SEQUENCE [LARGE SCALE GENOMIC DNA]</scope>
    <source>
        <strain evidence="1 2">KCTC 23968</strain>
    </source>
</reference>
<dbReference type="Proteomes" id="UP000600865">
    <property type="component" value="Unassembled WGS sequence"/>
</dbReference>
<keyword evidence="2" id="KW-1185">Reference proteome</keyword>
<name>A0A918NB99_9PROT</name>